<keyword evidence="1" id="KW-0812">Transmembrane</keyword>
<dbReference type="EMBL" id="FQZL01000015">
    <property type="protein sequence ID" value="SHJ29429.1"/>
    <property type="molecule type" value="Genomic_DNA"/>
</dbReference>
<organism evidence="2 3">
    <name type="scientific">Dethiosulfatibacter aminovorans DSM 17477</name>
    <dbReference type="NCBI Taxonomy" id="1121476"/>
    <lineage>
        <taxon>Bacteria</taxon>
        <taxon>Bacillati</taxon>
        <taxon>Bacillota</taxon>
        <taxon>Tissierellia</taxon>
        <taxon>Dethiosulfatibacter</taxon>
    </lineage>
</organism>
<keyword evidence="3" id="KW-1185">Reference proteome</keyword>
<evidence type="ECO:0000256" key="1">
    <source>
        <dbReference type="SAM" id="Phobius"/>
    </source>
</evidence>
<evidence type="ECO:0000313" key="2">
    <source>
        <dbReference type="EMBL" id="SHJ29429.1"/>
    </source>
</evidence>
<dbReference type="AlphaFoldDB" id="A0A1M6I4T7"/>
<sequence>MKLKYKDKFRKDLLYRYLGKLKSFDFEKFPVVKAMMNYFKKAKMIVFISLFFCFAWNWNHRGKHHDAWKLSRI</sequence>
<proteinExistence type="predicted"/>
<keyword evidence="1" id="KW-1133">Transmembrane helix</keyword>
<protein>
    <submittedName>
        <fullName evidence="2">Uncharacterized protein</fullName>
    </submittedName>
</protein>
<feature type="transmembrane region" description="Helical" evidence="1">
    <location>
        <begin position="42"/>
        <end position="59"/>
    </location>
</feature>
<accession>A0A1M6I4T7</accession>
<reference evidence="2 3" key="1">
    <citation type="submission" date="2016-11" db="EMBL/GenBank/DDBJ databases">
        <authorList>
            <person name="Jaros S."/>
            <person name="Januszkiewicz K."/>
            <person name="Wedrychowicz H."/>
        </authorList>
    </citation>
    <scope>NUCLEOTIDE SEQUENCE [LARGE SCALE GENOMIC DNA]</scope>
    <source>
        <strain evidence="2 3">DSM 17477</strain>
    </source>
</reference>
<name>A0A1M6I4T7_9FIRM</name>
<keyword evidence="1" id="KW-0472">Membrane</keyword>
<gene>
    <name evidence="2" type="ORF">SAMN02745751_02218</name>
</gene>
<evidence type="ECO:0000313" key="3">
    <source>
        <dbReference type="Proteomes" id="UP000184052"/>
    </source>
</evidence>
<dbReference type="Proteomes" id="UP000184052">
    <property type="component" value="Unassembled WGS sequence"/>
</dbReference>